<protein>
    <submittedName>
        <fullName evidence="3">Nickel and cobalt resistance protein CnrB</fullName>
    </submittedName>
</protein>
<dbReference type="PANTHER" id="PTHR30469:SF33">
    <property type="entry name" value="SLR1207 PROTEIN"/>
    <property type="match status" value="1"/>
</dbReference>
<organism evidence="3 4">
    <name type="scientific">Methylomusa anaerophila</name>
    <dbReference type="NCBI Taxonomy" id="1930071"/>
    <lineage>
        <taxon>Bacteria</taxon>
        <taxon>Bacillati</taxon>
        <taxon>Bacillota</taxon>
        <taxon>Negativicutes</taxon>
        <taxon>Selenomonadales</taxon>
        <taxon>Sporomusaceae</taxon>
        <taxon>Methylomusa</taxon>
    </lineage>
</organism>
<accession>A0A348ALB0</accession>
<dbReference type="Pfam" id="PF25917">
    <property type="entry name" value="BSH_RND"/>
    <property type="match status" value="1"/>
</dbReference>
<dbReference type="NCBIfam" id="TIGR01730">
    <property type="entry name" value="RND_mfp"/>
    <property type="match status" value="1"/>
</dbReference>
<dbReference type="Gene3D" id="2.40.420.20">
    <property type="match status" value="1"/>
</dbReference>
<dbReference type="EMBL" id="AP018449">
    <property type="protein sequence ID" value="BBB91858.1"/>
    <property type="molecule type" value="Genomic_DNA"/>
</dbReference>
<dbReference type="InterPro" id="IPR058625">
    <property type="entry name" value="MdtA-like_BSH"/>
</dbReference>
<sequence>MERITKKYRLIIALTAVICLVALLLAANYNLFPFVPRTRHTVSQAPVTLTAVPVGTVNKSIYIVRTGSTESSESVPVNAAFSGLLSELYVTAGQAVKAGQPLFTLQGSSEAAGNQTAGVSPQAQANYDNALKEYNRYQKLFEIGGIPRRQMEMAAARLQEAKESLNSTQSSSVPINGSATINAPIDGIVTAIAAALGQGVQAGQQLISLGSGQEVEVVVHLDQNDLYLVHLGTPATIDISQQSIAGQVCRIYPQVEANQIPSFLAHTKLTNNPAGLLKSGMSVNVRIDTGRTAVVPAVPAASVLRDDHGQNFIYLAANGKAAIQPISIGETIGDFTEITSDLPEQSLVITTNINDIKDGDAITVMQ</sequence>
<dbReference type="KEGG" id="mana:MAMMFC1_02543"/>
<dbReference type="Gene3D" id="2.40.30.170">
    <property type="match status" value="1"/>
</dbReference>
<dbReference type="Gene3D" id="2.40.50.100">
    <property type="match status" value="1"/>
</dbReference>
<gene>
    <name evidence="3" type="primary">cnrB</name>
    <name evidence="3" type="ORF">MAMMFC1_02543</name>
</gene>
<feature type="domain" description="Multidrug resistance protein MdtA-like barrel-sandwich hybrid" evidence="2">
    <location>
        <begin position="74"/>
        <end position="206"/>
    </location>
</feature>
<evidence type="ECO:0000313" key="4">
    <source>
        <dbReference type="Proteomes" id="UP000276437"/>
    </source>
</evidence>
<dbReference type="OrthoDB" id="1675766at2"/>
<dbReference type="InterPro" id="IPR006143">
    <property type="entry name" value="RND_pump_MFP"/>
</dbReference>
<evidence type="ECO:0000256" key="1">
    <source>
        <dbReference type="ARBA" id="ARBA00009477"/>
    </source>
</evidence>
<evidence type="ECO:0000259" key="2">
    <source>
        <dbReference type="Pfam" id="PF25917"/>
    </source>
</evidence>
<dbReference type="GO" id="GO:1990281">
    <property type="term" value="C:efflux pump complex"/>
    <property type="evidence" value="ECO:0007669"/>
    <property type="project" value="TreeGrafter"/>
</dbReference>
<evidence type="ECO:0000313" key="3">
    <source>
        <dbReference type="EMBL" id="BBB91858.1"/>
    </source>
</evidence>
<dbReference type="SUPFAM" id="SSF111369">
    <property type="entry name" value="HlyD-like secretion proteins"/>
    <property type="match status" value="1"/>
</dbReference>
<comment type="similarity">
    <text evidence="1">Belongs to the membrane fusion protein (MFP) (TC 8.A.1) family.</text>
</comment>
<keyword evidence="4" id="KW-1185">Reference proteome</keyword>
<dbReference type="Proteomes" id="UP000276437">
    <property type="component" value="Chromosome"/>
</dbReference>
<proteinExistence type="inferred from homology"/>
<dbReference type="Gene3D" id="1.10.287.470">
    <property type="entry name" value="Helix hairpin bin"/>
    <property type="match status" value="1"/>
</dbReference>
<dbReference type="RefSeq" id="WP_126308826.1">
    <property type="nucleotide sequence ID" value="NZ_AP018449.1"/>
</dbReference>
<dbReference type="AlphaFoldDB" id="A0A348ALB0"/>
<dbReference type="PANTHER" id="PTHR30469">
    <property type="entry name" value="MULTIDRUG RESISTANCE PROTEIN MDTA"/>
    <property type="match status" value="1"/>
</dbReference>
<name>A0A348ALB0_9FIRM</name>
<dbReference type="GO" id="GO:0015562">
    <property type="term" value="F:efflux transmembrane transporter activity"/>
    <property type="evidence" value="ECO:0007669"/>
    <property type="project" value="TreeGrafter"/>
</dbReference>
<reference evidence="3 4" key="1">
    <citation type="journal article" date="2018" name="Int. J. Syst. Evol. Microbiol.">
        <title>Methylomusa anaerophila gen. nov., sp. nov., an anaerobic methanol-utilizing bacterium isolated from a microbial fuel cell.</title>
        <authorList>
            <person name="Amano N."/>
            <person name="Yamamuro A."/>
            <person name="Miyahara M."/>
            <person name="Kouzuma A."/>
            <person name="Abe T."/>
            <person name="Watanabe K."/>
        </authorList>
    </citation>
    <scope>NUCLEOTIDE SEQUENCE [LARGE SCALE GENOMIC DNA]</scope>
    <source>
        <strain evidence="3 4">MMFC1</strain>
    </source>
</reference>